<feature type="active site" evidence="1">
    <location>
        <position position="69"/>
    </location>
</feature>
<dbReference type="SUPFAM" id="SSF54637">
    <property type="entry name" value="Thioesterase/thiol ester dehydrase-isomerase"/>
    <property type="match status" value="1"/>
</dbReference>
<dbReference type="PANTHER" id="PTHR36934:SF1">
    <property type="entry name" value="THIOESTERASE DOMAIN-CONTAINING PROTEIN"/>
    <property type="match status" value="1"/>
</dbReference>
<feature type="active site" evidence="1">
    <location>
        <position position="43"/>
    </location>
</feature>
<dbReference type="Pfam" id="PF22636">
    <property type="entry name" value="FlK"/>
    <property type="match status" value="1"/>
</dbReference>
<dbReference type="EMBL" id="BMXL01000046">
    <property type="protein sequence ID" value="GHD37241.1"/>
    <property type="molecule type" value="Genomic_DNA"/>
</dbReference>
<dbReference type="InterPro" id="IPR029069">
    <property type="entry name" value="HotDog_dom_sf"/>
</dbReference>
<feature type="active site" evidence="1">
    <location>
        <position position="35"/>
    </location>
</feature>
<organism evidence="4 5">
    <name type="scientific">Nocardiopsis kunsanensis</name>
    <dbReference type="NCBI Taxonomy" id="141693"/>
    <lineage>
        <taxon>Bacteria</taxon>
        <taxon>Bacillati</taxon>
        <taxon>Actinomycetota</taxon>
        <taxon>Actinomycetes</taxon>
        <taxon>Streptosporangiales</taxon>
        <taxon>Nocardiopsidaceae</taxon>
        <taxon>Nocardiopsis</taxon>
    </lineage>
</organism>
<accession>A0A919CMG6</accession>
<dbReference type="AlphaFoldDB" id="A0A919CMG6"/>
<dbReference type="InterPro" id="IPR054485">
    <property type="entry name" value="FlK-like_dom"/>
</dbReference>
<feature type="binding site" evidence="2">
    <location>
        <position position="113"/>
    </location>
    <ligand>
        <name>substrate</name>
    </ligand>
</feature>
<evidence type="ECO:0000259" key="3">
    <source>
        <dbReference type="Pfam" id="PF22636"/>
    </source>
</evidence>
<dbReference type="PIRSF" id="PIRSF014972">
    <property type="entry name" value="FlK"/>
    <property type="match status" value="1"/>
</dbReference>
<evidence type="ECO:0000313" key="5">
    <source>
        <dbReference type="Proteomes" id="UP000654947"/>
    </source>
</evidence>
<feature type="binding site" evidence="2">
    <location>
        <position position="62"/>
    </location>
    <ligand>
        <name>substrate</name>
    </ligand>
</feature>
<dbReference type="InterPro" id="IPR025540">
    <property type="entry name" value="FlK"/>
</dbReference>
<evidence type="ECO:0000256" key="1">
    <source>
        <dbReference type="PIRSR" id="PIRSR014972-1"/>
    </source>
</evidence>
<comment type="caution">
    <text evidence="4">The sequence shown here is derived from an EMBL/GenBank/DDBJ whole genome shotgun (WGS) entry which is preliminary data.</text>
</comment>
<sequence>MERPVQKKELSRTVLARQEDSASNWGNEGVEVLSTPAVLGHMEYTCVQLLEGWISDTEMTVGLSVDMEHLAPSKIGEPVRVTVELVEFGKRPALNFQVMDDSGNLISKGRHERAVVDREKFERKLKDS</sequence>
<feature type="binding site" evidence="2">
    <location>
        <position position="62"/>
    </location>
    <ligand>
        <name>CoA</name>
        <dbReference type="ChEBI" id="CHEBI:57287"/>
    </ligand>
</feature>
<protein>
    <recommendedName>
        <fullName evidence="3">Fluoroacetyl-CoA-specific thioesterase-like domain-containing protein</fullName>
    </recommendedName>
</protein>
<evidence type="ECO:0000256" key="2">
    <source>
        <dbReference type="PIRSR" id="PIRSR014972-2"/>
    </source>
</evidence>
<evidence type="ECO:0000313" key="4">
    <source>
        <dbReference type="EMBL" id="GHD37241.1"/>
    </source>
</evidence>
<feature type="domain" description="Fluoroacetyl-CoA-specific thioesterase-like" evidence="3">
    <location>
        <begin position="18"/>
        <end position="119"/>
    </location>
</feature>
<proteinExistence type="predicted"/>
<dbReference type="Proteomes" id="UP000654947">
    <property type="component" value="Unassembled WGS sequence"/>
</dbReference>
<gene>
    <name evidence="4" type="ORF">GCM10007147_45120</name>
</gene>
<keyword evidence="5" id="KW-1185">Reference proteome</keyword>
<reference evidence="4 5" key="1">
    <citation type="journal article" date="2014" name="Int. J. Syst. Evol. Microbiol.">
        <title>Complete genome sequence of Corynebacterium casei LMG S-19264T (=DSM 44701T), isolated from a smear-ripened cheese.</title>
        <authorList>
            <consortium name="US DOE Joint Genome Institute (JGI-PGF)"/>
            <person name="Walter F."/>
            <person name="Albersmeier A."/>
            <person name="Kalinowski J."/>
            <person name="Ruckert C."/>
        </authorList>
    </citation>
    <scope>NUCLEOTIDE SEQUENCE [LARGE SCALE GENOMIC DNA]</scope>
    <source>
        <strain evidence="4 5">KCTC 19473</strain>
    </source>
</reference>
<dbReference type="PANTHER" id="PTHR36934">
    <property type="entry name" value="BLR0278 PROTEIN"/>
    <property type="match status" value="1"/>
</dbReference>
<dbReference type="Gene3D" id="3.10.129.10">
    <property type="entry name" value="Hotdog Thioesterase"/>
    <property type="match status" value="1"/>
</dbReference>
<name>A0A919CMG6_9ACTN</name>
<dbReference type="CDD" id="cd03440">
    <property type="entry name" value="hot_dog"/>
    <property type="match status" value="1"/>
</dbReference>